<dbReference type="GO" id="GO:0005737">
    <property type="term" value="C:cytoplasm"/>
    <property type="evidence" value="ECO:0007669"/>
    <property type="project" value="UniProtKB-SubCell"/>
</dbReference>
<dbReference type="AlphaFoldDB" id="A0A6P8HV24"/>
<dbReference type="FunCoup" id="A0A6P8HV24">
    <property type="interactions" value="358"/>
</dbReference>
<gene>
    <name evidence="12" type="primary">LOC116293263</name>
</gene>
<dbReference type="KEGG" id="aten:116293263"/>
<dbReference type="InterPro" id="IPR050249">
    <property type="entry name" value="Pseudomonas-type_ThrB"/>
</dbReference>
<evidence type="ECO:0000256" key="1">
    <source>
        <dbReference type="ARBA" id="ARBA00004496"/>
    </source>
</evidence>
<dbReference type="PANTHER" id="PTHR21064">
    <property type="entry name" value="AMINOGLYCOSIDE PHOSPHOTRANSFERASE DOMAIN-CONTAINING PROTEIN-RELATED"/>
    <property type="match status" value="1"/>
</dbReference>
<dbReference type="Gene3D" id="3.90.1200.10">
    <property type="match status" value="1"/>
</dbReference>
<dbReference type="RefSeq" id="XP_031556530.1">
    <property type="nucleotide sequence ID" value="XM_031700670.1"/>
</dbReference>
<dbReference type="GO" id="GO:0047992">
    <property type="term" value="F:hydroxylysine kinase activity"/>
    <property type="evidence" value="ECO:0007669"/>
    <property type="project" value="UniProtKB-EC"/>
</dbReference>
<evidence type="ECO:0000256" key="4">
    <source>
        <dbReference type="ARBA" id="ARBA00022679"/>
    </source>
</evidence>
<dbReference type="InterPro" id="IPR002575">
    <property type="entry name" value="Aminoglycoside_PTrfase"/>
</dbReference>
<dbReference type="Pfam" id="PF01636">
    <property type="entry name" value="APH"/>
    <property type="match status" value="1"/>
</dbReference>
<dbReference type="InterPro" id="IPR011009">
    <property type="entry name" value="Kinase-like_dom_sf"/>
</dbReference>
<comment type="similarity">
    <text evidence="2">Belongs to the aminoglycoside phosphotransferase family.</text>
</comment>
<comment type="function">
    <text evidence="7">Catalyzes the GTP-dependent phosphorylation of 5-hydroxy-L-lysine.</text>
</comment>
<evidence type="ECO:0000256" key="2">
    <source>
        <dbReference type="ARBA" id="ARBA00006219"/>
    </source>
</evidence>
<evidence type="ECO:0000256" key="8">
    <source>
        <dbReference type="ARBA" id="ARBA00038873"/>
    </source>
</evidence>
<dbReference type="PANTHER" id="PTHR21064:SF1">
    <property type="entry name" value="HYDROXYLYSINE KINASE"/>
    <property type="match status" value="1"/>
</dbReference>
<dbReference type="SUPFAM" id="SSF56112">
    <property type="entry name" value="Protein kinase-like (PK-like)"/>
    <property type="match status" value="1"/>
</dbReference>
<evidence type="ECO:0000256" key="9">
    <source>
        <dbReference type="ARBA" id="ARBA00040505"/>
    </source>
</evidence>
<comment type="catalytic activity">
    <reaction evidence="6">
        <text>(5R)-5-hydroxy-L-lysine + GTP = (5R)-5-phosphooxy-L-lysine + GDP + H(+)</text>
        <dbReference type="Rhea" id="RHEA:19049"/>
        <dbReference type="ChEBI" id="CHEBI:15378"/>
        <dbReference type="ChEBI" id="CHEBI:37565"/>
        <dbReference type="ChEBI" id="CHEBI:57882"/>
        <dbReference type="ChEBI" id="CHEBI:58189"/>
        <dbReference type="ChEBI" id="CHEBI:58357"/>
        <dbReference type="EC" id="2.7.1.81"/>
    </reaction>
</comment>
<evidence type="ECO:0000256" key="6">
    <source>
        <dbReference type="ARBA" id="ARBA00036820"/>
    </source>
</evidence>
<protein>
    <recommendedName>
        <fullName evidence="9">Hydroxylysine kinase</fullName>
        <ecNumber evidence="8">2.7.1.81</ecNumber>
    </recommendedName>
</protein>
<dbReference type="EC" id="2.7.1.81" evidence="8"/>
<evidence type="ECO:0000259" key="10">
    <source>
        <dbReference type="Pfam" id="PF01636"/>
    </source>
</evidence>
<keyword evidence="3" id="KW-0963">Cytoplasm</keyword>
<dbReference type="InParanoid" id="A0A6P8HV24"/>
<evidence type="ECO:0000313" key="11">
    <source>
        <dbReference type="Proteomes" id="UP000515163"/>
    </source>
</evidence>
<evidence type="ECO:0000256" key="7">
    <source>
        <dbReference type="ARBA" id="ARBA00037368"/>
    </source>
</evidence>
<name>A0A6P8HV24_ACTTE</name>
<accession>A0A6P8HV24</accession>
<keyword evidence="4" id="KW-0808">Transferase</keyword>
<dbReference type="GeneID" id="116293263"/>
<feature type="domain" description="Aminoglycoside phosphotransferase" evidence="10">
    <location>
        <begin position="53"/>
        <end position="284"/>
    </location>
</feature>
<proteinExistence type="inferred from homology"/>
<reference evidence="12" key="1">
    <citation type="submission" date="2025-08" db="UniProtKB">
        <authorList>
            <consortium name="RefSeq"/>
        </authorList>
    </citation>
    <scope>IDENTIFICATION</scope>
    <source>
        <tissue evidence="12">Tentacle</tissue>
    </source>
</reference>
<dbReference type="OrthoDB" id="9973935at2759"/>
<evidence type="ECO:0000256" key="5">
    <source>
        <dbReference type="ARBA" id="ARBA00022777"/>
    </source>
</evidence>
<comment type="subcellular location">
    <subcellularLocation>
        <location evidence="1">Cytoplasm</location>
    </subcellularLocation>
</comment>
<keyword evidence="11" id="KW-1185">Reference proteome</keyword>
<dbReference type="Proteomes" id="UP000515163">
    <property type="component" value="Unplaced"/>
</dbReference>
<evidence type="ECO:0000313" key="12">
    <source>
        <dbReference type="RefSeq" id="XP_031556530.1"/>
    </source>
</evidence>
<organism evidence="11 12">
    <name type="scientific">Actinia tenebrosa</name>
    <name type="common">Australian red waratah sea anemone</name>
    <dbReference type="NCBI Taxonomy" id="6105"/>
    <lineage>
        <taxon>Eukaryota</taxon>
        <taxon>Metazoa</taxon>
        <taxon>Cnidaria</taxon>
        <taxon>Anthozoa</taxon>
        <taxon>Hexacorallia</taxon>
        <taxon>Actiniaria</taxon>
        <taxon>Actiniidae</taxon>
        <taxon>Actinia</taxon>
    </lineage>
</organism>
<evidence type="ECO:0000256" key="3">
    <source>
        <dbReference type="ARBA" id="ARBA00022490"/>
    </source>
</evidence>
<keyword evidence="5" id="KW-0418">Kinase</keyword>
<sequence>MQSSFSLKKPNISKDLAIDIAEKHFGLESKLFAVKEFDSYSDKNFYFKRKSDQDQNEDNEFVLKILNNVDSAIEGMVEAQNGAMLFLKNQGLICPVPVLSASGSYIIYHDCSQPEMTQVRRDKGGDKRNAVRLMRYVPGDILKNVAVLTEDFLFNFGKYIGKLDKVLKDYSHPGLNDEVCYNWDLVHLSSIKPYISAKYLGTKDRENLVMNVYDQYFATVPQVLQKCSKQVIHNDINEFNVIVTQDTDVTTDVKWRTVGVIDFGDVCYSYRVFEIAIAMAQIITLNYCRGDPKPLESAGKVLKGYQSVYPLSTEELAIIYWCIAGRYIQLLTIGSFRCSIEPENKEYIMATDIHIWKVLPEYLRVNPIELLDKWMNDGTEI</sequence>